<sequence>MDTPRIRNVIENITLRAILFNSVPNSNAVFDAIRESGRWSRHDTRFMGHHAFATAVRMEAGTLLNETDSRTLRYASSILWKEVPPQSKQNYIDCAQQVHFNICRRYRPM</sequence>
<organism evidence="1 2">
    <name type="scientific">Acaulospora morrowiae</name>
    <dbReference type="NCBI Taxonomy" id="94023"/>
    <lineage>
        <taxon>Eukaryota</taxon>
        <taxon>Fungi</taxon>
        <taxon>Fungi incertae sedis</taxon>
        <taxon>Mucoromycota</taxon>
        <taxon>Glomeromycotina</taxon>
        <taxon>Glomeromycetes</taxon>
        <taxon>Diversisporales</taxon>
        <taxon>Acaulosporaceae</taxon>
        <taxon>Acaulospora</taxon>
    </lineage>
</organism>
<name>A0A9N9F696_9GLOM</name>
<dbReference type="AlphaFoldDB" id="A0A9N9F696"/>
<accession>A0A9N9F696</accession>
<dbReference type="Proteomes" id="UP000789342">
    <property type="component" value="Unassembled WGS sequence"/>
</dbReference>
<gene>
    <name evidence="1" type="ORF">AMORRO_LOCUS3778</name>
</gene>
<proteinExistence type="predicted"/>
<comment type="caution">
    <text evidence="1">The sequence shown here is derived from an EMBL/GenBank/DDBJ whole genome shotgun (WGS) entry which is preliminary data.</text>
</comment>
<keyword evidence="2" id="KW-1185">Reference proteome</keyword>
<evidence type="ECO:0000313" key="1">
    <source>
        <dbReference type="EMBL" id="CAG8512051.1"/>
    </source>
</evidence>
<evidence type="ECO:0000313" key="2">
    <source>
        <dbReference type="Proteomes" id="UP000789342"/>
    </source>
</evidence>
<protein>
    <submittedName>
        <fullName evidence="1">11788_t:CDS:1</fullName>
    </submittedName>
</protein>
<reference evidence="1" key="1">
    <citation type="submission" date="2021-06" db="EMBL/GenBank/DDBJ databases">
        <authorList>
            <person name="Kallberg Y."/>
            <person name="Tangrot J."/>
            <person name="Rosling A."/>
        </authorList>
    </citation>
    <scope>NUCLEOTIDE SEQUENCE</scope>
    <source>
        <strain evidence="1">CL551</strain>
    </source>
</reference>
<dbReference type="EMBL" id="CAJVPV010001915">
    <property type="protein sequence ID" value="CAG8512051.1"/>
    <property type="molecule type" value="Genomic_DNA"/>
</dbReference>